<dbReference type="SMART" id="SM00448">
    <property type="entry name" value="REC"/>
    <property type="match status" value="1"/>
</dbReference>
<dbReference type="Pfam" id="PF13487">
    <property type="entry name" value="HD_5"/>
    <property type="match status" value="1"/>
</dbReference>
<gene>
    <name evidence="8" type="ORF">KHW66_04835</name>
</gene>
<evidence type="ECO:0000256" key="2">
    <source>
        <dbReference type="ARBA" id="ARBA00024867"/>
    </source>
</evidence>
<dbReference type="SMART" id="SM00471">
    <property type="entry name" value="HDc"/>
    <property type="match status" value="1"/>
</dbReference>
<evidence type="ECO:0000256" key="1">
    <source>
        <dbReference type="ARBA" id="ARBA00018672"/>
    </source>
</evidence>
<dbReference type="PROSITE" id="PS50110">
    <property type="entry name" value="RESPONSE_REGULATORY"/>
    <property type="match status" value="1"/>
</dbReference>
<dbReference type="InterPro" id="IPR052020">
    <property type="entry name" value="Cyclic_di-GMP/3'3'-cGAMP_PDE"/>
</dbReference>
<dbReference type="SMART" id="SM00267">
    <property type="entry name" value="GGDEF"/>
    <property type="match status" value="1"/>
</dbReference>
<evidence type="ECO:0000259" key="5">
    <source>
        <dbReference type="PROSITE" id="PS50110"/>
    </source>
</evidence>
<dbReference type="InterPro" id="IPR001789">
    <property type="entry name" value="Sig_transdc_resp-reg_receiver"/>
</dbReference>
<reference evidence="8" key="1">
    <citation type="submission" date="2021-02" db="EMBL/GenBank/DDBJ databases">
        <title>Infant gut strain persistence is associated with maternal origin, phylogeny, and functional potential including surface adhesion and iron acquisition.</title>
        <authorList>
            <person name="Lou Y.C."/>
        </authorList>
    </citation>
    <scope>NUCLEOTIDE SEQUENCE</scope>
    <source>
        <strain evidence="8">L3_101_367G1_dasL3_101_367G1_metabat.metabat.26</strain>
    </source>
</reference>
<evidence type="ECO:0000259" key="7">
    <source>
        <dbReference type="PROSITE" id="PS51832"/>
    </source>
</evidence>
<protein>
    <recommendedName>
        <fullName evidence="1">Stage 0 sporulation protein A homolog</fullName>
    </recommendedName>
</protein>
<dbReference type="GO" id="GO:0000160">
    <property type="term" value="P:phosphorelay signal transduction system"/>
    <property type="evidence" value="ECO:0007669"/>
    <property type="project" value="InterPro"/>
</dbReference>
<dbReference type="Proteomes" id="UP000733372">
    <property type="component" value="Unassembled WGS sequence"/>
</dbReference>
<dbReference type="SUPFAM" id="SSF109604">
    <property type="entry name" value="HD-domain/PDEase-like"/>
    <property type="match status" value="1"/>
</dbReference>
<feature type="modified residue" description="4-aspartylphosphate" evidence="3">
    <location>
        <position position="329"/>
    </location>
</feature>
<keyword evidence="3" id="KW-0597">Phosphoprotein</keyword>
<organism evidence="8 9">
    <name type="scientific">Faecalibacterium prausnitzii</name>
    <dbReference type="NCBI Taxonomy" id="853"/>
    <lineage>
        <taxon>Bacteria</taxon>
        <taxon>Bacillati</taxon>
        <taxon>Bacillota</taxon>
        <taxon>Clostridia</taxon>
        <taxon>Eubacteriales</taxon>
        <taxon>Oscillospiraceae</taxon>
        <taxon>Faecalibacterium</taxon>
    </lineage>
</organism>
<dbReference type="Pfam" id="PF00990">
    <property type="entry name" value="GGDEF"/>
    <property type="match status" value="1"/>
</dbReference>
<proteinExistence type="predicted"/>
<dbReference type="CDD" id="cd01949">
    <property type="entry name" value="GGDEF"/>
    <property type="match status" value="1"/>
</dbReference>
<sequence length="641" mass="72032">MSELTEQNLTRQQAEQEMACLRRIYASVRLLDPKMLAEEPCCLPWKNVHPYTSCVGREAMAGRCQCSKLETLGSSLYQVTARYVEVDGKPYVMEMILPLDASARSTLRSNELIYRDALTGAYNRRFYEEELKHKYLNAGVAMIDLDDFKLCNDTYGHSAGDAALRLITSIIHRCIRSTDMLVRYGGDELLLILPDISAEAFVRKLKDINKRLFAAHLPEFEKLHVSASIGGVMAAGIPISDALPTADKRMYLAKRRKNTVVTEDIAPDAVRSENDHRPMVLIVDDSPMNRDILSEILCDDFEILEAPDGPQCLELLNAWGSDISIVLLDIVMPDMDGFDVLSRMSAQGWLEEIPVVMISSEDSSQIVRRAYELGASDYISRPFDARIVHRRVSNVARLYARQRRLSALVSQQFYDREKNDQMMIGILGQVTEIHNSESIHHISRVQRITSILLERLCQKTDIYGLSGMDRYLITTASALHDIGKVAIDDRILNAHDLTPEQTAILHTHPILGAQMLENLSQYQDEPLVKFAIQICRWHHERWDGSGYPDGRKGDDIPIAAQVVALADAYDGLTGKRDKREALSQEEAVAELTAGKHGAFNPLLLECLRDVESRLAEEAEADAPPPPRKKGSSLTKLFLDEV</sequence>
<comment type="caution">
    <text evidence="8">The sequence shown here is derived from an EMBL/GenBank/DDBJ whole genome shotgun (WGS) entry which is preliminary data.</text>
</comment>
<dbReference type="EMBL" id="JAGZAM010000007">
    <property type="protein sequence ID" value="MBS5687377.1"/>
    <property type="molecule type" value="Genomic_DNA"/>
</dbReference>
<dbReference type="SUPFAM" id="SSF55073">
    <property type="entry name" value="Nucleotide cyclase"/>
    <property type="match status" value="1"/>
</dbReference>
<dbReference type="InterPro" id="IPR011006">
    <property type="entry name" value="CheY-like_superfamily"/>
</dbReference>
<dbReference type="GO" id="GO:0016779">
    <property type="term" value="F:nucleotidyltransferase activity"/>
    <property type="evidence" value="ECO:0007669"/>
    <property type="project" value="UniProtKB-KW"/>
</dbReference>
<dbReference type="CDD" id="cd00077">
    <property type="entry name" value="HDc"/>
    <property type="match status" value="1"/>
</dbReference>
<evidence type="ECO:0000313" key="8">
    <source>
        <dbReference type="EMBL" id="MBS5687377.1"/>
    </source>
</evidence>
<dbReference type="Gene3D" id="3.40.50.2300">
    <property type="match status" value="1"/>
</dbReference>
<feature type="domain" description="HD-GYP" evidence="7">
    <location>
        <begin position="416"/>
        <end position="623"/>
    </location>
</feature>
<dbReference type="PROSITE" id="PS50887">
    <property type="entry name" value="GGDEF"/>
    <property type="match status" value="1"/>
</dbReference>
<dbReference type="InterPro" id="IPR029787">
    <property type="entry name" value="Nucleotide_cyclase"/>
</dbReference>
<feature type="domain" description="GGDEF" evidence="6">
    <location>
        <begin position="136"/>
        <end position="265"/>
    </location>
</feature>
<keyword evidence="8" id="KW-0548">Nucleotidyltransferase</keyword>
<dbReference type="Pfam" id="PF00072">
    <property type="entry name" value="Response_reg"/>
    <property type="match status" value="1"/>
</dbReference>
<feature type="domain" description="Response regulatory" evidence="5">
    <location>
        <begin position="279"/>
        <end position="396"/>
    </location>
</feature>
<dbReference type="PROSITE" id="PS51832">
    <property type="entry name" value="HD_GYP"/>
    <property type="match status" value="1"/>
</dbReference>
<accession>A0A943IRV6</accession>
<dbReference type="InterPro" id="IPR043128">
    <property type="entry name" value="Rev_trsase/Diguanyl_cyclase"/>
</dbReference>
<dbReference type="Gene3D" id="3.30.70.270">
    <property type="match status" value="1"/>
</dbReference>
<dbReference type="PANTHER" id="PTHR45228">
    <property type="entry name" value="CYCLIC DI-GMP PHOSPHODIESTERASE TM_0186-RELATED"/>
    <property type="match status" value="1"/>
</dbReference>
<evidence type="ECO:0000256" key="3">
    <source>
        <dbReference type="PROSITE-ProRule" id="PRU00169"/>
    </source>
</evidence>
<name>A0A943IRV6_9FIRM</name>
<keyword evidence="8" id="KW-0808">Transferase</keyword>
<dbReference type="AlphaFoldDB" id="A0A943IRV6"/>
<dbReference type="InterPro" id="IPR037522">
    <property type="entry name" value="HD_GYP_dom"/>
</dbReference>
<dbReference type="NCBIfam" id="TIGR00254">
    <property type="entry name" value="GGDEF"/>
    <property type="match status" value="1"/>
</dbReference>
<dbReference type="Gene3D" id="1.10.3210.10">
    <property type="entry name" value="Hypothetical protein af1432"/>
    <property type="match status" value="1"/>
</dbReference>
<evidence type="ECO:0000259" key="6">
    <source>
        <dbReference type="PROSITE" id="PS50887"/>
    </source>
</evidence>
<dbReference type="SUPFAM" id="SSF52172">
    <property type="entry name" value="CheY-like"/>
    <property type="match status" value="1"/>
</dbReference>
<feature type="region of interest" description="Disordered" evidence="4">
    <location>
        <begin position="615"/>
        <end position="641"/>
    </location>
</feature>
<comment type="function">
    <text evidence="2">May play the central regulatory role in sporulation. It may be an element of the effector pathway responsible for the activation of sporulation genes in response to nutritional stress. Spo0A may act in concert with spo0H (a sigma factor) to control the expression of some genes that are critical to the sporulation process.</text>
</comment>
<dbReference type="InterPro" id="IPR003607">
    <property type="entry name" value="HD/PDEase_dom"/>
</dbReference>
<evidence type="ECO:0000313" key="9">
    <source>
        <dbReference type="Proteomes" id="UP000733372"/>
    </source>
</evidence>
<evidence type="ECO:0000256" key="4">
    <source>
        <dbReference type="SAM" id="MobiDB-lite"/>
    </source>
</evidence>
<dbReference type="InterPro" id="IPR000160">
    <property type="entry name" value="GGDEF_dom"/>
</dbReference>